<dbReference type="PANTHER" id="PTHR43725">
    <property type="entry name" value="UDP-GLUCOSE 4-EPIMERASE"/>
    <property type="match status" value="1"/>
</dbReference>
<dbReference type="EMBL" id="BAAANY010000014">
    <property type="protein sequence ID" value="GAA1686031.1"/>
    <property type="molecule type" value="Genomic_DNA"/>
</dbReference>
<dbReference type="Pfam" id="PF01370">
    <property type="entry name" value="Epimerase"/>
    <property type="match status" value="1"/>
</dbReference>
<dbReference type="InterPro" id="IPR001509">
    <property type="entry name" value="Epimerase_deHydtase"/>
</dbReference>
<evidence type="ECO:0000256" key="6">
    <source>
        <dbReference type="ARBA" id="ARBA00018569"/>
    </source>
</evidence>
<dbReference type="PANTHER" id="PTHR43725:SF53">
    <property type="entry name" value="UDP-ARABINOSE 4-EPIMERASE 1"/>
    <property type="match status" value="1"/>
</dbReference>
<keyword evidence="7 10" id="KW-0520">NAD</keyword>
<comment type="pathway">
    <text evidence="3 10">Carbohydrate metabolism; galactose metabolism.</text>
</comment>
<name>A0ABN2HDF3_9ACTN</name>
<dbReference type="Gene3D" id="3.90.25.10">
    <property type="entry name" value="UDP-galactose 4-epimerase, domain 1"/>
    <property type="match status" value="1"/>
</dbReference>
<reference evidence="12 13" key="1">
    <citation type="journal article" date="2019" name="Int. J. Syst. Evol. Microbiol.">
        <title>The Global Catalogue of Microorganisms (GCM) 10K type strain sequencing project: providing services to taxonomists for standard genome sequencing and annotation.</title>
        <authorList>
            <consortium name="The Broad Institute Genomics Platform"/>
            <consortium name="The Broad Institute Genome Sequencing Center for Infectious Disease"/>
            <person name="Wu L."/>
            <person name="Ma J."/>
        </authorList>
    </citation>
    <scope>NUCLEOTIDE SEQUENCE [LARGE SCALE GENOMIC DNA]</scope>
    <source>
        <strain evidence="12 13">JCM 14718</strain>
    </source>
</reference>
<evidence type="ECO:0000313" key="12">
    <source>
        <dbReference type="EMBL" id="GAA1686031.1"/>
    </source>
</evidence>
<dbReference type="RefSeq" id="WP_344311680.1">
    <property type="nucleotide sequence ID" value="NZ_BAAANY010000014.1"/>
</dbReference>
<evidence type="ECO:0000256" key="7">
    <source>
        <dbReference type="ARBA" id="ARBA00023027"/>
    </source>
</evidence>
<evidence type="ECO:0000256" key="5">
    <source>
        <dbReference type="ARBA" id="ARBA00013189"/>
    </source>
</evidence>
<evidence type="ECO:0000256" key="9">
    <source>
        <dbReference type="ARBA" id="ARBA00023277"/>
    </source>
</evidence>
<dbReference type="Gene3D" id="3.40.50.720">
    <property type="entry name" value="NAD(P)-binding Rossmann-like Domain"/>
    <property type="match status" value="1"/>
</dbReference>
<comment type="subunit">
    <text evidence="10">Homodimer.</text>
</comment>
<dbReference type="NCBIfam" id="TIGR01179">
    <property type="entry name" value="galE"/>
    <property type="match status" value="1"/>
</dbReference>
<evidence type="ECO:0000256" key="1">
    <source>
        <dbReference type="ARBA" id="ARBA00000083"/>
    </source>
</evidence>
<evidence type="ECO:0000313" key="13">
    <source>
        <dbReference type="Proteomes" id="UP001500618"/>
    </source>
</evidence>
<comment type="similarity">
    <text evidence="4 10">Belongs to the NAD(P)-dependent epimerase/dehydratase family.</text>
</comment>
<evidence type="ECO:0000256" key="2">
    <source>
        <dbReference type="ARBA" id="ARBA00001911"/>
    </source>
</evidence>
<evidence type="ECO:0000256" key="8">
    <source>
        <dbReference type="ARBA" id="ARBA00023235"/>
    </source>
</evidence>
<gene>
    <name evidence="12" type="primary">galE_3</name>
    <name evidence="12" type="ORF">GCM10009765_39180</name>
</gene>
<evidence type="ECO:0000259" key="11">
    <source>
        <dbReference type="Pfam" id="PF01370"/>
    </source>
</evidence>
<keyword evidence="8 10" id="KW-0413">Isomerase</keyword>
<proteinExistence type="inferred from homology"/>
<dbReference type="Proteomes" id="UP001500618">
    <property type="component" value="Unassembled WGS sequence"/>
</dbReference>
<sequence>MKILVTGGAGYIGSIVSAMLVDAGHSVVAIDDLSTSDASGVPAGVEFIRCDISQVATVLTPDSGFDAVLHFAGLIAAGESVQKPGLYWHVNTGGSLSLLVAMRAAGVRKIVFSSSAAVYGNPTQVPILESATVAPTSPYGENKLAVDFMLAGEVAALGIAATSLRYFNVVGAYRRGTTVMGERHTPETHLIPLALEAAAGRRPEFAIFGTDYPTPDGTTIRDYIHVEDLARAHLLALDNLTPGEHKVFNLGNGTGFSIREVLAVVEKVTGKPLPVIEKDRRAGDPAELVASSDAAKAELGWTPAKASLQDMVSDAWDFLNSGSQS</sequence>
<protein>
    <recommendedName>
        <fullName evidence="6 10">UDP-glucose 4-epimerase</fullName>
        <ecNumber evidence="5 10">5.1.3.2</ecNumber>
    </recommendedName>
</protein>
<feature type="domain" description="NAD-dependent epimerase/dehydratase" evidence="11">
    <location>
        <begin position="3"/>
        <end position="251"/>
    </location>
</feature>
<keyword evidence="13" id="KW-1185">Reference proteome</keyword>
<dbReference type="SUPFAM" id="SSF51735">
    <property type="entry name" value="NAD(P)-binding Rossmann-fold domains"/>
    <property type="match status" value="1"/>
</dbReference>
<organism evidence="12 13">
    <name type="scientific">Fodinicola feengrottensis</name>
    <dbReference type="NCBI Taxonomy" id="435914"/>
    <lineage>
        <taxon>Bacteria</taxon>
        <taxon>Bacillati</taxon>
        <taxon>Actinomycetota</taxon>
        <taxon>Actinomycetes</taxon>
        <taxon>Mycobacteriales</taxon>
        <taxon>Fodinicola</taxon>
    </lineage>
</organism>
<evidence type="ECO:0000256" key="4">
    <source>
        <dbReference type="ARBA" id="ARBA00007637"/>
    </source>
</evidence>
<dbReference type="CDD" id="cd05247">
    <property type="entry name" value="UDP_G4E_1_SDR_e"/>
    <property type="match status" value="1"/>
</dbReference>
<dbReference type="EC" id="5.1.3.2" evidence="5 10"/>
<dbReference type="InterPro" id="IPR036291">
    <property type="entry name" value="NAD(P)-bd_dom_sf"/>
</dbReference>
<keyword evidence="9 10" id="KW-0119">Carbohydrate metabolism</keyword>
<accession>A0ABN2HDF3</accession>
<comment type="cofactor">
    <cofactor evidence="2 10">
        <name>NAD(+)</name>
        <dbReference type="ChEBI" id="CHEBI:57540"/>
    </cofactor>
</comment>
<evidence type="ECO:0000256" key="10">
    <source>
        <dbReference type="RuleBase" id="RU366046"/>
    </source>
</evidence>
<dbReference type="InterPro" id="IPR005886">
    <property type="entry name" value="UDP_G4E"/>
</dbReference>
<comment type="catalytic activity">
    <reaction evidence="1 10">
        <text>UDP-alpha-D-glucose = UDP-alpha-D-galactose</text>
        <dbReference type="Rhea" id="RHEA:22168"/>
        <dbReference type="ChEBI" id="CHEBI:58885"/>
        <dbReference type="ChEBI" id="CHEBI:66914"/>
        <dbReference type="EC" id="5.1.3.2"/>
    </reaction>
</comment>
<comment type="caution">
    <text evidence="12">The sequence shown here is derived from an EMBL/GenBank/DDBJ whole genome shotgun (WGS) entry which is preliminary data.</text>
</comment>
<evidence type="ECO:0000256" key="3">
    <source>
        <dbReference type="ARBA" id="ARBA00004947"/>
    </source>
</evidence>